<feature type="domain" description="Phospholipid/glycerol acyltransferase" evidence="7">
    <location>
        <begin position="71"/>
        <end position="190"/>
    </location>
</feature>
<protein>
    <submittedName>
        <fullName evidence="8">Lyso-ornithine lipid acyltransferase</fullName>
    </submittedName>
</protein>
<evidence type="ECO:0000256" key="4">
    <source>
        <dbReference type="ARBA" id="ARBA00023098"/>
    </source>
</evidence>
<gene>
    <name evidence="8" type="ORF">EV130_104243</name>
</gene>
<organism evidence="8 9">
    <name type="scientific">Rhizobium azibense</name>
    <dbReference type="NCBI Taxonomy" id="1136135"/>
    <lineage>
        <taxon>Bacteria</taxon>
        <taxon>Pseudomonadati</taxon>
        <taxon>Pseudomonadota</taxon>
        <taxon>Alphaproteobacteria</taxon>
        <taxon>Hyphomicrobiales</taxon>
        <taxon>Rhizobiaceae</taxon>
        <taxon>Rhizobium/Agrobacterium group</taxon>
        <taxon>Rhizobium</taxon>
    </lineage>
</organism>
<dbReference type="CDD" id="cd07989">
    <property type="entry name" value="LPLAT_AGPAT-like"/>
    <property type="match status" value="1"/>
</dbReference>
<feature type="transmembrane region" description="Helical" evidence="6">
    <location>
        <begin position="6"/>
        <end position="31"/>
    </location>
</feature>
<dbReference type="AlphaFoldDB" id="A0A4R3QWZ6"/>
<keyword evidence="2" id="KW-0444">Lipid biosynthesis</keyword>
<proteinExistence type="predicted"/>
<dbReference type="SMART" id="SM00563">
    <property type="entry name" value="PlsC"/>
    <property type="match status" value="1"/>
</dbReference>
<sequence>MELALIVWLRIAYAAVVVAAASIVLMPLQLLGLRFDWKLRRILPRLWHRAACHALGIRVKVHGKLEGRRPLMLCVNHASWMDIMVMSSVADVAFIAKIEVRDWPIFGLLARLQKSVFIAREEKRKTGNQASEIAARMARGEIIVLFPEGTTSDGNRLLEVKSSLFGAAAMAVPHSPNGSVFVQPVAIAYTKAHGVAMGRYHRPLAGWPGDVELVPHLIDVVKCAALDAEVCFGEAVEYRSDSNRKDVSATIARRIRAMLNSRLRGREIP</sequence>
<reference evidence="8 9" key="1">
    <citation type="submission" date="2019-03" db="EMBL/GenBank/DDBJ databases">
        <title>Genomic Encyclopedia of Type Strains, Phase IV (KMG-V): Genome sequencing to study the core and pangenomes of soil and plant-associated prokaryotes.</title>
        <authorList>
            <person name="Whitman W."/>
        </authorList>
    </citation>
    <scope>NUCLEOTIDE SEQUENCE [LARGE SCALE GENOMIC DNA]</scope>
    <source>
        <strain evidence="8 9">Gr42</strain>
    </source>
</reference>
<dbReference type="Pfam" id="PF01553">
    <property type="entry name" value="Acyltransferase"/>
    <property type="match status" value="1"/>
</dbReference>
<evidence type="ECO:0000313" key="9">
    <source>
        <dbReference type="Proteomes" id="UP000295547"/>
    </source>
</evidence>
<comment type="pathway">
    <text evidence="1">Lipid metabolism.</text>
</comment>
<comment type="caution">
    <text evidence="8">The sequence shown here is derived from an EMBL/GenBank/DDBJ whole genome shotgun (WGS) entry which is preliminary data.</text>
</comment>
<evidence type="ECO:0000256" key="2">
    <source>
        <dbReference type="ARBA" id="ARBA00022516"/>
    </source>
</evidence>
<keyword evidence="4" id="KW-0443">Lipid metabolism</keyword>
<dbReference type="Proteomes" id="UP000295547">
    <property type="component" value="Unassembled WGS sequence"/>
</dbReference>
<dbReference type="PANTHER" id="PTHR10434:SF64">
    <property type="entry name" value="1-ACYL-SN-GLYCEROL-3-PHOSPHATE ACYLTRANSFERASE-RELATED"/>
    <property type="match status" value="1"/>
</dbReference>
<evidence type="ECO:0000256" key="6">
    <source>
        <dbReference type="SAM" id="Phobius"/>
    </source>
</evidence>
<evidence type="ECO:0000256" key="5">
    <source>
        <dbReference type="ARBA" id="ARBA00023315"/>
    </source>
</evidence>
<dbReference type="EMBL" id="SMBJ01000004">
    <property type="protein sequence ID" value="TCU26631.1"/>
    <property type="molecule type" value="Genomic_DNA"/>
</dbReference>
<evidence type="ECO:0000259" key="7">
    <source>
        <dbReference type="SMART" id="SM00563"/>
    </source>
</evidence>
<evidence type="ECO:0000256" key="1">
    <source>
        <dbReference type="ARBA" id="ARBA00005189"/>
    </source>
</evidence>
<keyword evidence="6" id="KW-0812">Transmembrane</keyword>
<dbReference type="GO" id="GO:0003841">
    <property type="term" value="F:1-acylglycerol-3-phosphate O-acyltransferase activity"/>
    <property type="evidence" value="ECO:0007669"/>
    <property type="project" value="TreeGrafter"/>
</dbReference>
<keyword evidence="6" id="KW-1133">Transmembrane helix</keyword>
<keyword evidence="5 8" id="KW-0012">Acyltransferase</keyword>
<keyword evidence="6" id="KW-0472">Membrane</keyword>
<name>A0A4R3QWZ6_9HYPH</name>
<dbReference type="GO" id="GO:0006654">
    <property type="term" value="P:phosphatidic acid biosynthetic process"/>
    <property type="evidence" value="ECO:0007669"/>
    <property type="project" value="TreeGrafter"/>
</dbReference>
<keyword evidence="9" id="KW-1185">Reference proteome</keyword>
<accession>A0A4R3QWZ6</accession>
<evidence type="ECO:0000313" key="8">
    <source>
        <dbReference type="EMBL" id="TCU26631.1"/>
    </source>
</evidence>
<keyword evidence="3 8" id="KW-0808">Transferase</keyword>
<dbReference type="PANTHER" id="PTHR10434">
    <property type="entry name" value="1-ACYL-SN-GLYCEROL-3-PHOSPHATE ACYLTRANSFERASE"/>
    <property type="match status" value="1"/>
</dbReference>
<dbReference type="SUPFAM" id="SSF69593">
    <property type="entry name" value="Glycerol-3-phosphate (1)-acyltransferase"/>
    <property type="match status" value="1"/>
</dbReference>
<evidence type="ECO:0000256" key="3">
    <source>
        <dbReference type="ARBA" id="ARBA00022679"/>
    </source>
</evidence>
<dbReference type="InterPro" id="IPR002123">
    <property type="entry name" value="Plipid/glycerol_acylTrfase"/>
</dbReference>